<name>A0ABW2RMU0_9BACL</name>
<dbReference type="NCBIfam" id="NF001452">
    <property type="entry name" value="PRK00311.1"/>
    <property type="match status" value="1"/>
</dbReference>
<evidence type="ECO:0000313" key="6">
    <source>
        <dbReference type="EMBL" id="MFC7442086.1"/>
    </source>
</evidence>
<evidence type="ECO:0000256" key="3">
    <source>
        <dbReference type="ARBA" id="ARBA00022655"/>
    </source>
</evidence>
<dbReference type="SUPFAM" id="SSF51621">
    <property type="entry name" value="Phosphoenolpyruvate/pyruvate domain"/>
    <property type="match status" value="1"/>
</dbReference>
<feature type="binding site" evidence="5">
    <location>
        <begin position="49"/>
        <end position="50"/>
    </location>
    <ligand>
        <name>3-methyl-2-oxobutanoate</name>
        <dbReference type="ChEBI" id="CHEBI:11851"/>
    </ligand>
</feature>
<protein>
    <recommendedName>
        <fullName evidence="5">3-methyl-2-oxobutanoate hydroxymethyltransferase</fullName>
        <ecNumber evidence="5">2.1.2.11</ecNumber>
    </recommendedName>
    <alternativeName>
        <fullName evidence="5">Ketopantoate hydroxymethyltransferase</fullName>
        <shortName evidence="5">KPHMT</shortName>
    </alternativeName>
</protein>
<gene>
    <name evidence="5 6" type="primary">panB</name>
    <name evidence="6" type="ORF">ACFQNG_13395</name>
</gene>
<feature type="binding site" evidence="5">
    <location>
        <position position="49"/>
    </location>
    <ligand>
        <name>Mg(2+)</name>
        <dbReference type="ChEBI" id="CHEBI:18420"/>
    </ligand>
</feature>
<comment type="subcellular location">
    <subcellularLocation>
        <location evidence="5">Cytoplasm</location>
    </subcellularLocation>
</comment>
<dbReference type="InterPro" id="IPR003700">
    <property type="entry name" value="Pantoate_hydroxy_MeTrfase"/>
</dbReference>
<comment type="catalytic activity">
    <reaction evidence="5">
        <text>(6R)-5,10-methylene-5,6,7,8-tetrahydrofolate + 3-methyl-2-oxobutanoate + H2O = 2-dehydropantoate + (6S)-5,6,7,8-tetrahydrofolate</text>
        <dbReference type="Rhea" id="RHEA:11824"/>
        <dbReference type="ChEBI" id="CHEBI:11561"/>
        <dbReference type="ChEBI" id="CHEBI:11851"/>
        <dbReference type="ChEBI" id="CHEBI:15377"/>
        <dbReference type="ChEBI" id="CHEBI:15636"/>
        <dbReference type="ChEBI" id="CHEBI:57453"/>
        <dbReference type="EC" id="2.1.2.11"/>
    </reaction>
</comment>
<keyword evidence="7" id="KW-1185">Reference proteome</keyword>
<dbReference type="InterPro" id="IPR040442">
    <property type="entry name" value="Pyrv_kinase-like_dom_sf"/>
</dbReference>
<comment type="subunit">
    <text evidence="2 5">Homodecamer; pentamer of dimers.</text>
</comment>
<keyword evidence="5" id="KW-0479">Metal-binding</keyword>
<evidence type="ECO:0000256" key="4">
    <source>
        <dbReference type="ARBA" id="ARBA00022679"/>
    </source>
</evidence>
<feature type="binding site" evidence="5">
    <location>
        <position position="88"/>
    </location>
    <ligand>
        <name>3-methyl-2-oxobutanoate</name>
        <dbReference type="ChEBI" id="CHEBI:11851"/>
    </ligand>
</feature>
<keyword evidence="4 5" id="KW-0808">Transferase</keyword>
<evidence type="ECO:0000256" key="5">
    <source>
        <dbReference type="HAMAP-Rule" id="MF_00156"/>
    </source>
</evidence>
<dbReference type="PIRSF" id="PIRSF000388">
    <property type="entry name" value="Pantoate_hydroxy_MeTrfase"/>
    <property type="match status" value="1"/>
</dbReference>
<keyword evidence="5" id="KW-0963">Cytoplasm</keyword>
<dbReference type="Proteomes" id="UP001596500">
    <property type="component" value="Unassembled WGS sequence"/>
</dbReference>
<comment type="similarity">
    <text evidence="1 5">Belongs to the PanB family.</text>
</comment>
<dbReference type="PANTHER" id="PTHR20881:SF0">
    <property type="entry name" value="3-METHYL-2-OXOBUTANOATE HYDROXYMETHYLTRANSFERASE"/>
    <property type="match status" value="1"/>
</dbReference>
<comment type="pathway">
    <text evidence="5">Cofactor biosynthesis; (R)-pantothenate biosynthesis; (R)-pantoate from 3-methyl-2-oxobutanoate: step 1/2.</text>
</comment>
<organism evidence="6 7">
    <name type="scientific">Laceyella putida</name>
    <dbReference type="NCBI Taxonomy" id="110101"/>
    <lineage>
        <taxon>Bacteria</taxon>
        <taxon>Bacillati</taxon>
        <taxon>Bacillota</taxon>
        <taxon>Bacilli</taxon>
        <taxon>Bacillales</taxon>
        <taxon>Thermoactinomycetaceae</taxon>
        <taxon>Laceyella</taxon>
    </lineage>
</organism>
<dbReference type="HAMAP" id="MF_00156">
    <property type="entry name" value="PanB"/>
    <property type="match status" value="1"/>
</dbReference>
<dbReference type="RefSeq" id="WP_379865730.1">
    <property type="nucleotide sequence ID" value="NZ_JBHTBW010000045.1"/>
</dbReference>
<dbReference type="InterPro" id="IPR015813">
    <property type="entry name" value="Pyrv/PenolPyrv_kinase-like_dom"/>
</dbReference>
<proteinExistence type="inferred from homology"/>
<keyword evidence="3 5" id="KW-0566">Pantothenate biosynthesis</keyword>
<dbReference type="PANTHER" id="PTHR20881">
    <property type="entry name" value="3-METHYL-2-OXOBUTANOATE HYDROXYMETHYLTRANSFERASE"/>
    <property type="match status" value="1"/>
</dbReference>
<feature type="binding site" evidence="5">
    <location>
        <position position="120"/>
    </location>
    <ligand>
        <name>Mg(2+)</name>
        <dbReference type="ChEBI" id="CHEBI:18420"/>
    </ligand>
</feature>
<evidence type="ECO:0000256" key="2">
    <source>
        <dbReference type="ARBA" id="ARBA00011424"/>
    </source>
</evidence>
<comment type="cofactor">
    <cofactor evidence="5">
        <name>Mg(2+)</name>
        <dbReference type="ChEBI" id="CHEBI:18420"/>
    </cofactor>
    <text evidence="5">Binds 1 Mg(2+) ion per subunit.</text>
</comment>
<dbReference type="EMBL" id="JBHTBW010000045">
    <property type="protein sequence ID" value="MFC7442086.1"/>
    <property type="molecule type" value="Genomic_DNA"/>
</dbReference>
<comment type="caution">
    <text evidence="6">The sequence shown here is derived from an EMBL/GenBank/DDBJ whole genome shotgun (WGS) entry which is preliminary data.</text>
</comment>
<reference evidence="7" key="1">
    <citation type="journal article" date="2019" name="Int. J. Syst. Evol. Microbiol.">
        <title>The Global Catalogue of Microorganisms (GCM) 10K type strain sequencing project: providing services to taxonomists for standard genome sequencing and annotation.</title>
        <authorList>
            <consortium name="The Broad Institute Genomics Platform"/>
            <consortium name="The Broad Institute Genome Sequencing Center for Infectious Disease"/>
            <person name="Wu L."/>
            <person name="Ma J."/>
        </authorList>
    </citation>
    <scope>NUCLEOTIDE SEQUENCE [LARGE SCALE GENOMIC DNA]</scope>
    <source>
        <strain evidence="7">CGMCC 1.12942</strain>
    </source>
</reference>
<feature type="binding site" evidence="5">
    <location>
        <position position="88"/>
    </location>
    <ligand>
        <name>Mg(2+)</name>
        <dbReference type="ChEBI" id="CHEBI:18420"/>
    </ligand>
</feature>
<dbReference type="CDD" id="cd06557">
    <property type="entry name" value="KPHMT-like"/>
    <property type="match status" value="1"/>
</dbReference>
<feature type="active site" description="Proton acceptor" evidence="5">
    <location>
        <position position="187"/>
    </location>
</feature>
<keyword evidence="5" id="KW-0460">Magnesium</keyword>
<dbReference type="GO" id="GO:0003864">
    <property type="term" value="F:3-methyl-2-oxobutanoate hydroxymethyltransferase activity"/>
    <property type="evidence" value="ECO:0007669"/>
    <property type="project" value="UniProtKB-EC"/>
</dbReference>
<accession>A0ABW2RMU0</accession>
<dbReference type="Pfam" id="PF02548">
    <property type="entry name" value="Pantoate_transf"/>
    <property type="match status" value="1"/>
</dbReference>
<sequence length="289" mass="31452">MSTVKRRVTTRTLVKMKQEHEPIAMITAYDYPAAKMAEAAGADMILVGDSLGMVVLGYDSTIPVTLEDMLHHTKAVTRGAKRAMVIADLPFMMAHLSRDEVLKAAARLMQEGGAYGVKLEGGREIIENVRALTQAGIPVVGHLGLTPQSVNQLGGYMIQGKELAAAERLIEEAQSLEEAGICALVLECVPEELARLISEKLHVPTIGIGAGRYCDGQVLVYHDVLALSGEWHPSFVKVYRKAGQMMTEGIAEYVQEVKNRQFPQAEHVTHLEDETAGRLYGAKEGVTTT</sequence>
<dbReference type="Gene3D" id="3.20.20.60">
    <property type="entry name" value="Phosphoenolpyruvate-binding domains"/>
    <property type="match status" value="1"/>
</dbReference>
<dbReference type="EC" id="2.1.2.11" evidence="5"/>
<dbReference type="NCBIfam" id="TIGR00222">
    <property type="entry name" value="panB"/>
    <property type="match status" value="1"/>
</dbReference>
<evidence type="ECO:0000313" key="7">
    <source>
        <dbReference type="Proteomes" id="UP001596500"/>
    </source>
</evidence>
<evidence type="ECO:0000256" key="1">
    <source>
        <dbReference type="ARBA" id="ARBA00008676"/>
    </source>
</evidence>
<comment type="function">
    <text evidence="5">Catalyzes the reversible reaction in which hydroxymethyl group from 5,10-methylenetetrahydrofolate is transferred onto alpha-ketoisovalerate to form ketopantoate.</text>
</comment>
<feature type="binding site" evidence="5">
    <location>
        <position position="118"/>
    </location>
    <ligand>
        <name>3-methyl-2-oxobutanoate</name>
        <dbReference type="ChEBI" id="CHEBI:11851"/>
    </ligand>
</feature>